<dbReference type="EMBL" id="JAAMPC010000011">
    <property type="protein sequence ID" value="KAG2281976.1"/>
    <property type="molecule type" value="Genomic_DNA"/>
</dbReference>
<comment type="caution">
    <text evidence="1">The sequence shown here is derived from an EMBL/GenBank/DDBJ whole genome shotgun (WGS) entry which is preliminary data.</text>
</comment>
<sequence>MDEKNNQDAGGLCRKLGGDVLDEGSHLSSSIMVEEYKRNTGTWSLDAKTSLDSEVINSVPDSIFSIGLQNFDASTTGRRDPSLEDLTYKQQIQNITRI</sequence>
<name>A0A8X7UN02_BRACI</name>
<dbReference type="AlphaFoldDB" id="A0A8X7UN02"/>
<gene>
    <name evidence="1" type="ORF">Bca52824_053196</name>
</gene>
<evidence type="ECO:0000313" key="2">
    <source>
        <dbReference type="Proteomes" id="UP000886595"/>
    </source>
</evidence>
<keyword evidence="2" id="KW-1185">Reference proteome</keyword>
<dbReference type="Proteomes" id="UP000886595">
    <property type="component" value="Unassembled WGS sequence"/>
</dbReference>
<accession>A0A8X7UN02</accession>
<reference evidence="1 2" key="1">
    <citation type="submission" date="2020-02" db="EMBL/GenBank/DDBJ databases">
        <authorList>
            <person name="Ma Q."/>
            <person name="Huang Y."/>
            <person name="Song X."/>
            <person name="Pei D."/>
        </authorList>
    </citation>
    <scope>NUCLEOTIDE SEQUENCE [LARGE SCALE GENOMIC DNA]</scope>
    <source>
        <strain evidence="1">Sxm20200214</strain>
        <tissue evidence="1">Leaf</tissue>
    </source>
</reference>
<evidence type="ECO:0000313" key="1">
    <source>
        <dbReference type="EMBL" id="KAG2281976.1"/>
    </source>
</evidence>
<proteinExistence type="predicted"/>
<organism evidence="1 2">
    <name type="scientific">Brassica carinata</name>
    <name type="common">Ethiopian mustard</name>
    <name type="synonym">Abyssinian cabbage</name>
    <dbReference type="NCBI Taxonomy" id="52824"/>
    <lineage>
        <taxon>Eukaryota</taxon>
        <taxon>Viridiplantae</taxon>
        <taxon>Streptophyta</taxon>
        <taxon>Embryophyta</taxon>
        <taxon>Tracheophyta</taxon>
        <taxon>Spermatophyta</taxon>
        <taxon>Magnoliopsida</taxon>
        <taxon>eudicotyledons</taxon>
        <taxon>Gunneridae</taxon>
        <taxon>Pentapetalae</taxon>
        <taxon>rosids</taxon>
        <taxon>malvids</taxon>
        <taxon>Brassicales</taxon>
        <taxon>Brassicaceae</taxon>
        <taxon>Brassiceae</taxon>
        <taxon>Brassica</taxon>
    </lineage>
</organism>
<protein>
    <submittedName>
        <fullName evidence="1">Uncharacterized protein</fullName>
    </submittedName>
</protein>